<gene>
    <name evidence="2" type="ORF">AMECASPLE_023238</name>
</gene>
<feature type="compositionally biased region" description="Basic and acidic residues" evidence="1">
    <location>
        <begin position="18"/>
        <end position="27"/>
    </location>
</feature>
<feature type="compositionally biased region" description="Polar residues" evidence="1">
    <location>
        <begin position="32"/>
        <end position="49"/>
    </location>
</feature>
<name>A0ABV0ZCW8_9TELE</name>
<sequence>MGERMLQGIKMQDSPDETPQKKPKVETYEEAAQSQSPQMAYYRTSPTKNGRTEVSKLHRDADPRAIVMATYCRPGRQLLDSPSSDGLITLYSTSKVVQVHTAKSEVQLHGKRLAANYFWLHGHSGLFSCVSLLDQATKGATSAISFFS</sequence>
<evidence type="ECO:0000313" key="2">
    <source>
        <dbReference type="EMBL" id="MEQ2304062.1"/>
    </source>
</evidence>
<dbReference type="Proteomes" id="UP001469553">
    <property type="component" value="Unassembled WGS sequence"/>
</dbReference>
<accession>A0ABV0ZCW8</accession>
<proteinExistence type="predicted"/>
<comment type="caution">
    <text evidence="2">The sequence shown here is derived from an EMBL/GenBank/DDBJ whole genome shotgun (WGS) entry which is preliminary data.</text>
</comment>
<feature type="region of interest" description="Disordered" evidence="1">
    <location>
        <begin position="1"/>
        <end position="55"/>
    </location>
</feature>
<reference evidence="2 3" key="1">
    <citation type="submission" date="2021-06" db="EMBL/GenBank/DDBJ databases">
        <authorList>
            <person name="Palmer J.M."/>
        </authorList>
    </citation>
    <scope>NUCLEOTIDE SEQUENCE [LARGE SCALE GENOMIC DNA]</scope>
    <source>
        <strain evidence="2 3">AS_MEX2019</strain>
        <tissue evidence="2">Muscle</tissue>
    </source>
</reference>
<evidence type="ECO:0000313" key="3">
    <source>
        <dbReference type="Proteomes" id="UP001469553"/>
    </source>
</evidence>
<protein>
    <submittedName>
        <fullName evidence="2">Uncharacterized protein</fullName>
    </submittedName>
</protein>
<dbReference type="EMBL" id="JAHRIP010058554">
    <property type="protein sequence ID" value="MEQ2304062.1"/>
    <property type="molecule type" value="Genomic_DNA"/>
</dbReference>
<keyword evidence="3" id="KW-1185">Reference proteome</keyword>
<evidence type="ECO:0000256" key="1">
    <source>
        <dbReference type="SAM" id="MobiDB-lite"/>
    </source>
</evidence>
<organism evidence="2 3">
    <name type="scientific">Ameca splendens</name>
    <dbReference type="NCBI Taxonomy" id="208324"/>
    <lineage>
        <taxon>Eukaryota</taxon>
        <taxon>Metazoa</taxon>
        <taxon>Chordata</taxon>
        <taxon>Craniata</taxon>
        <taxon>Vertebrata</taxon>
        <taxon>Euteleostomi</taxon>
        <taxon>Actinopterygii</taxon>
        <taxon>Neopterygii</taxon>
        <taxon>Teleostei</taxon>
        <taxon>Neoteleostei</taxon>
        <taxon>Acanthomorphata</taxon>
        <taxon>Ovalentaria</taxon>
        <taxon>Atherinomorphae</taxon>
        <taxon>Cyprinodontiformes</taxon>
        <taxon>Goodeidae</taxon>
        <taxon>Ameca</taxon>
    </lineage>
</organism>